<evidence type="ECO:0000256" key="1">
    <source>
        <dbReference type="SAM" id="SignalP"/>
    </source>
</evidence>
<sequence>MPPAHRHTRVRGVLCARLAVVAVAILGPASNACRHRRQCGLCAELDAYRNRVNNTARRADKNKILPHGVPNHMYEAPEDFGVLDFKIKVDPESISHVRNLYAPPDHEVFELVPKAFADLAVEFYIEMGQPSVTRTNVWDIYMEILTQFLHLDNAHRVPVALDEKWGYALTMARDDYQDDIDLIPNLVPLRNGEADVVGQDGTFYMGGVNNGGGLGGPSFYDLQLILIAKGQMIHTYCSSTR</sequence>
<evidence type="ECO:0000313" key="2">
    <source>
        <dbReference type="EMBL" id="KAJ7100918.1"/>
    </source>
</evidence>
<keyword evidence="1" id="KW-0732">Signal</keyword>
<keyword evidence="3" id="KW-1185">Reference proteome</keyword>
<reference evidence="2" key="1">
    <citation type="submission" date="2023-03" db="EMBL/GenBank/DDBJ databases">
        <title>Massive genome expansion in bonnet fungi (Mycena s.s.) driven by repeated elements and novel gene families across ecological guilds.</title>
        <authorList>
            <consortium name="Lawrence Berkeley National Laboratory"/>
            <person name="Harder C.B."/>
            <person name="Miyauchi S."/>
            <person name="Viragh M."/>
            <person name="Kuo A."/>
            <person name="Thoen E."/>
            <person name="Andreopoulos B."/>
            <person name="Lu D."/>
            <person name="Skrede I."/>
            <person name="Drula E."/>
            <person name="Henrissat B."/>
            <person name="Morin E."/>
            <person name="Kohler A."/>
            <person name="Barry K."/>
            <person name="LaButti K."/>
            <person name="Morin E."/>
            <person name="Salamov A."/>
            <person name="Lipzen A."/>
            <person name="Mereny Z."/>
            <person name="Hegedus B."/>
            <person name="Baldrian P."/>
            <person name="Stursova M."/>
            <person name="Weitz H."/>
            <person name="Taylor A."/>
            <person name="Grigoriev I.V."/>
            <person name="Nagy L.G."/>
            <person name="Martin F."/>
            <person name="Kauserud H."/>
        </authorList>
    </citation>
    <scope>NUCLEOTIDE SEQUENCE</scope>
    <source>
        <strain evidence="2">CBHHK173m</strain>
    </source>
</reference>
<gene>
    <name evidence="2" type="ORF">B0H15DRAFT_770072</name>
</gene>
<name>A0AAD6UH05_9AGAR</name>
<dbReference type="EMBL" id="JARJCN010000005">
    <property type="protein sequence ID" value="KAJ7100918.1"/>
    <property type="molecule type" value="Genomic_DNA"/>
</dbReference>
<accession>A0AAD6UH05</accession>
<dbReference type="AlphaFoldDB" id="A0AAD6UH05"/>
<protein>
    <submittedName>
        <fullName evidence="2">Uncharacterized protein</fullName>
    </submittedName>
</protein>
<organism evidence="2 3">
    <name type="scientific">Mycena belliarum</name>
    <dbReference type="NCBI Taxonomy" id="1033014"/>
    <lineage>
        <taxon>Eukaryota</taxon>
        <taxon>Fungi</taxon>
        <taxon>Dikarya</taxon>
        <taxon>Basidiomycota</taxon>
        <taxon>Agaricomycotina</taxon>
        <taxon>Agaricomycetes</taxon>
        <taxon>Agaricomycetidae</taxon>
        <taxon>Agaricales</taxon>
        <taxon>Marasmiineae</taxon>
        <taxon>Mycenaceae</taxon>
        <taxon>Mycena</taxon>
    </lineage>
</organism>
<proteinExistence type="predicted"/>
<dbReference type="Proteomes" id="UP001222325">
    <property type="component" value="Unassembled WGS sequence"/>
</dbReference>
<feature type="chain" id="PRO_5042181177" evidence="1">
    <location>
        <begin position="33"/>
        <end position="241"/>
    </location>
</feature>
<evidence type="ECO:0000313" key="3">
    <source>
        <dbReference type="Proteomes" id="UP001222325"/>
    </source>
</evidence>
<comment type="caution">
    <text evidence="2">The sequence shown here is derived from an EMBL/GenBank/DDBJ whole genome shotgun (WGS) entry which is preliminary data.</text>
</comment>
<feature type="signal peptide" evidence="1">
    <location>
        <begin position="1"/>
        <end position="32"/>
    </location>
</feature>